<evidence type="ECO:0000256" key="13">
    <source>
        <dbReference type="ARBA" id="ARBA00022842"/>
    </source>
</evidence>
<keyword evidence="17" id="KW-0238">DNA-binding</keyword>
<evidence type="ECO:0000256" key="5">
    <source>
        <dbReference type="ARBA" id="ARBA00022670"/>
    </source>
</evidence>
<dbReference type="GO" id="GO:0003887">
    <property type="term" value="F:DNA-directed DNA polymerase activity"/>
    <property type="evidence" value="ECO:0007669"/>
    <property type="project" value="UniProtKB-KW"/>
</dbReference>
<dbReference type="PANTHER" id="PTHR37984:SF5">
    <property type="entry name" value="PROTEIN NYNRIN-LIKE"/>
    <property type="match status" value="1"/>
</dbReference>
<dbReference type="FunFam" id="3.10.20.370:FF:000001">
    <property type="entry name" value="Retrovirus-related Pol polyprotein from transposon 17.6-like protein"/>
    <property type="match status" value="1"/>
</dbReference>
<dbReference type="CDD" id="cd01647">
    <property type="entry name" value="RT_LTR"/>
    <property type="match status" value="1"/>
</dbReference>
<evidence type="ECO:0000256" key="21">
    <source>
        <dbReference type="SAM" id="MobiDB-lite"/>
    </source>
</evidence>
<evidence type="ECO:0000313" key="26">
    <source>
        <dbReference type="Ensembl" id="ENSPMRP00000002315.1"/>
    </source>
</evidence>
<evidence type="ECO:0000256" key="3">
    <source>
        <dbReference type="ARBA" id="ARBA00012180"/>
    </source>
</evidence>
<dbReference type="InterPro" id="IPR012337">
    <property type="entry name" value="RNaseH-like_sf"/>
</dbReference>
<comment type="subcellular location">
    <subcellularLocation>
        <location evidence="1">Nucleus</location>
    </subcellularLocation>
</comment>
<dbReference type="GO" id="GO:0004523">
    <property type="term" value="F:RNA-DNA hybrid ribonuclease activity"/>
    <property type="evidence" value="ECO:0007669"/>
    <property type="project" value="UniProtKB-EC"/>
</dbReference>
<feature type="domain" description="Reverse transcriptase" evidence="24">
    <location>
        <begin position="141"/>
        <end position="321"/>
    </location>
</feature>
<comment type="similarity">
    <text evidence="2">Belongs to the beta type-B retroviral polymerase family. HERV class-II K(HML-2) pol subfamily.</text>
</comment>
<dbReference type="Gene3D" id="3.30.70.270">
    <property type="match status" value="2"/>
</dbReference>
<evidence type="ECO:0000259" key="25">
    <source>
        <dbReference type="PROSITE" id="PS50994"/>
    </source>
</evidence>
<keyword evidence="22" id="KW-0812">Transmembrane</keyword>
<dbReference type="Proteomes" id="UP000472272">
    <property type="component" value="Chromosome 1"/>
</dbReference>
<dbReference type="PROSITE" id="PS50878">
    <property type="entry name" value="RT_POL"/>
    <property type="match status" value="1"/>
</dbReference>
<reference evidence="26 27" key="1">
    <citation type="journal article" date="2019" name="Proc. Natl. Acad. Sci. U.S.A.">
        <title>Regulatory changes in pterin and carotenoid genes underlie balanced color polymorphisms in the wall lizard.</title>
        <authorList>
            <person name="Andrade P."/>
            <person name="Pinho C."/>
            <person name="Perez I de Lanuza G."/>
            <person name="Afonso S."/>
            <person name="Brejcha J."/>
            <person name="Rubin C.J."/>
            <person name="Wallerman O."/>
            <person name="Pereira P."/>
            <person name="Sabatino S.J."/>
            <person name="Bellati A."/>
            <person name="Pellitteri-Rosa D."/>
            <person name="Bosakova Z."/>
            <person name="Bunikis I."/>
            <person name="Carretero M.A."/>
            <person name="Feiner N."/>
            <person name="Marsik P."/>
            <person name="Pauperio F."/>
            <person name="Salvi D."/>
            <person name="Soler L."/>
            <person name="While G.M."/>
            <person name="Uller T."/>
            <person name="Font E."/>
            <person name="Andersson L."/>
            <person name="Carneiro M."/>
        </authorList>
    </citation>
    <scope>NUCLEOTIDE SEQUENCE</scope>
</reference>
<dbReference type="GO" id="GO:0046872">
    <property type="term" value="F:metal ion binding"/>
    <property type="evidence" value="ECO:0007669"/>
    <property type="project" value="UniProtKB-KW"/>
</dbReference>
<dbReference type="SUPFAM" id="SSF54160">
    <property type="entry name" value="Chromo domain-like"/>
    <property type="match status" value="1"/>
</dbReference>
<dbReference type="GeneTree" id="ENSGT01040000240511"/>
<dbReference type="InterPro" id="IPR001584">
    <property type="entry name" value="Integrase_cat-core"/>
</dbReference>
<dbReference type="GO" id="GO:0005634">
    <property type="term" value="C:nucleus"/>
    <property type="evidence" value="ECO:0007669"/>
    <property type="project" value="UniProtKB-SubCell"/>
</dbReference>
<keyword evidence="6" id="KW-0808">Transferase</keyword>
<proteinExistence type="inferred from homology"/>
<dbReference type="Pfam" id="PF17917">
    <property type="entry name" value="RT_RNaseH"/>
    <property type="match status" value="1"/>
</dbReference>
<dbReference type="InterPro" id="IPR000477">
    <property type="entry name" value="RT_dom"/>
</dbReference>
<dbReference type="InterPro" id="IPR041373">
    <property type="entry name" value="RT_RNaseH"/>
</dbReference>
<dbReference type="FunFam" id="1.10.340.70:FF:000001">
    <property type="entry name" value="Retrovirus-related Pol polyprotein from transposon gypsy-like Protein"/>
    <property type="match status" value="1"/>
</dbReference>
<dbReference type="Pfam" id="PF24626">
    <property type="entry name" value="SH3_Tf2-1"/>
    <property type="match status" value="1"/>
</dbReference>
<dbReference type="Gene3D" id="3.30.420.10">
    <property type="entry name" value="Ribonuclease H-like superfamily/Ribonuclease H"/>
    <property type="match status" value="1"/>
</dbReference>
<evidence type="ECO:0000256" key="15">
    <source>
        <dbReference type="ARBA" id="ARBA00022918"/>
    </source>
</evidence>
<evidence type="ECO:0000256" key="14">
    <source>
        <dbReference type="ARBA" id="ARBA00022908"/>
    </source>
</evidence>
<dbReference type="EC" id="2.7.7.49" evidence="4"/>
<dbReference type="GO" id="GO:0004190">
    <property type="term" value="F:aspartic-type endopeptidase activity"/>
    <property type="evidence" value="ECO:0007669"/>
    <property type="project" value="UniProtKB-KW"/>
</dbReference>
<keyword evidence="22" id="KW-0472">Membrane</keyword>
<evidence type="ECO:0000256" key="19">
    <source>
        <dbReference type="ARBA" id="ARBA00039658"/>
    </source>
</evidence>
<reference evidence="26" key="3">
    <citation type="submission" date="2025-09" db="UniProtKB">
        <authorList>
            <consortium name="Ensembl"/>
        </authorList>
    </citation>
    <scope>IDENTIFICATION</scope>
</reference>
<dbReference type="Gene3D" id="3.10.10.10">
    <property type="entry name" value="HIV Type 1 Reverse Transcriptase, subunit A, domain 1"/>
    <property type="match status" value="1"/>
</dbReference>
<name>A0A670HSV3_PODMU</name>
<keyword evidence="8" id="KW-0540">Nuclease</keyword>
<evidence type="ECO:0000256" key="17">
    <source>
        <dbReference type="ARBA" id="ARBA00023125"/>
    </source>
</evidence>
<keyword evidence="7" id="KW-0548">Nucleotidyltransferase</keyword>
<dbReference type="PROSITE" id="PS50994">
    <property type="entry name" value="INTEGRASE"/>
    <property type="match status" value="1"/>
</dbReference>
<dbReference type="GO" id="GO:0006310">
    <property type="term" value="P:DNA recombination"/>
    <property type="evidence" value="ECO:0007669"/>
    <property type="project" value="UniProtKB-KW"/>
</dbReference>
<dbReference type="InterPro" id="IPR043128">
    <property type="entry name" value="Rev_trsase/Diguanyl_cyclase"/>
</dbReference>
<dbReference type="SUPFAM" id="SSF53098">
    <property type="entry name" value="Ribonuclease H-like"/>
    <property type="match status" value="1"/>
</dbReference>
<evidence type="ECO:0000256" key="8">
    <source>
        <dbReference type="ARBA" id="ARBA00022722"/>
    </source>
</evidence>
<dbReference type="GO" id="GO:0003964">
    <property type="term" value="F:RNA-directed DNA polymerase activity"/>
    <property type="evidence" value="ECO:0007669"/>
    <property type="project" value="UniProtKB-KW"/>
</dbReference>
<evidence type="ECO:0000256" key="2">
    <source>
        <dbReference type="ARBA" id="ARBA00010879"/>
    </source>
</evidence>
<keyword evidence="11" id="KW-0255">Endonuclease</keyword>
<dbReference type="InterPro" id="IPR016197">
    <property type="entry name" value="Chromo-like_dom_sf"/>
</dbReference>
<dbReference type="PROSITE" id="PS50013">
    <property type="entry name" value="CHROMO_2"/>
    <property type="match status" value="1"/>
</dbReference>
<dbReference type="FunFam" id="3.30.70.270:FF:000020">
    <property type="entry name" value="Transposon Tf2-6 polyprotein-like Protein"/>
    <property type="match status" value="1"/>
</dbReference>
<dbReference type="OMA" id="PRNCARE"/>
<keyword evidence="14" id="KW-0229">DNA integration</keyword>
<keyword evidence="12" id="KW-0378">Hydrolase</keyword>
<dbReference type="InterPro" id="IPR021109">
    <property type="entry name" value="Peptidase_aspartic_dom_sf"/>
</dbReference>
<dbReference type="AlphaFoldDB" id="A0A670HSV3"/>
<evidence type="ECO:0000256" key="6">
    <source>
        <dbReference type="ARBA" id="ARBA00022679"/>
    </source>
</evidence>
<dbReference type="SUPFAM" id="SSF56672">
    <property type="entry name" value="DNA/RNA polymerases"/>
    <property type="match status" value="1"/>
</dbReference>
<evidence type="ECO:0000256" key="20">
    <source>
        <dbReference type="SAM" id="Coils"/>
    </source>
</evidence>
<feature type="region of interest" description="Disordered" evidence="21">
    <location>
        <begin position="1063"/>
        <end position="1134"/>
    </location>
</feature>
<dbReference type="InterPro" id="IPR043502">
    <property type="entry name" value="DNA/RNA_pol_sf"/>
</dbReference>
<keyword evidence="16" id="KW-0239">DNA-directed DNA polymerase</keyword>
<dbReference type="SMART" id="SM00298">
    <property type="entry name" value="CHROMO"/>
    <property type="match status" value="1"/>
</dbReference>
<evidence type="ECO:0000256" key="1">
    <source>
        <dbReference type="ARBA" id="ARBA00004123"/>
    </source>
</evidence>
<dbReference type="InterPro" id="IPR000953">
    <property type="entry name" value="Chromo/chromo_shadow_dom"/>
</dbReference>
<dbReference type="Gene3D" id="2.40.70.10">
    <property type="entry name" value="Acid Proteases"/>
    <property type="match status" value="1"/>
</dbReference>
<evidence type="ECO:0000256" key="16">
    <source>
        <dbReference type="ARBA" id="ARBA00022932"/>
    </source>
</evidence>
<evidence type="ECO:0000259" key="24">
    <source>
        <dbReference type="PROSITE" id="PS50878"/>
    </source>
</evidence>
<accession>A0A670HSV3</accession>
<evidence type="ECO:0000313" key="27">
    <source>
        <dbReference type="Proteomes" id="UP000472272"/>
    </source>
</evidence>
<dbReference type="GO" id="GO:0015074">
    <property type="term" value="P:DNA integration"/>
    <property type="evidence" value="ECO:0007669"/>
    <property type="project" value="UniProtKB-KW"/>
</dbReference>
<dbReference type="EC" id="3.1.26.4" evidence="3"/>
<evidence type="ECO:0000256" key="11">
    <source>
        <dbReference type="ARBA" id="ARBA00022759"/>
    </source>
</evidence>
<dbReference type="PANTHER" id="PTHR37984">
    <property type="entry name" value="PROTEIN CBG26694"/>
    <property type="match status" value="1"/>
</dbReference>
<feature type="domain" description="Chromo" evidence="23">
    <location>
        <begin position="987"/>
        <end position="1045"/>
    </location>
</feature>
<dbReference type="GO" id="GO:0006508">
    <property type="term" value="P:proteolysis"/>
    <property type="evidence" value="ECO:0007669"/>
    <property type="project" value="UniProtKB-KW"/>
</dbReference>
<feature type="domain" description="Integrase catalytic" evidence="25">
    <location>
        <begin position="683"/>
        <end position="842"/>
    </location>
</feature>
<keyword evidence="13" id="KW-0460">Magnesium</keyword>
<sequence>MKMTVSRHTETIAFHVATLAGPPIILGMSWLALHDPVVGWHQRTVTFGSAHCVEHCHGGETSRMAVARVAGMAVGEKGRVPPQCADLEEVFSEREADRLPPHRPFDCQINLLPGAQLPVGKLYAMSDREMQELRKFIDKNLKRGFIRESRAVGGSPVFFVDKRDSKELRLVVDFRSVNRVSEPVTFPMPRIDDILARVREGKIFTKLDLRGAYNLIRMREGDEWKTTMFTPLGAFEYLVMPFGLQSGSSTFQSFMHHVLGSLLYKNCVAFLDDVLIYSENEEQHVKDVREVLKRLQEHQLWVKLEKCQFHVREVEFLGYRLSDKGLAMDPGKVQAVLEWKPPKNRKDVQRFLGFANFYRKFIKNFAHLTAPITDCLSSKKKFEWTEEAQHSFERLKRAFASEEQLLHVDLRKPMRLETDASDRAVGGILLQQAHGEWKPCAFFSRKLNKSEQNYTVYDRELLAIHEAFRRWRHFLIGVQHKVQVCTDHKNLEYWRTARVLNQRQVRWAQEFSKFNFEIRYVPGKENVRADALSRKPEYEEGEGGQVARHVIPEENWVCGGVFVGRQELAGLTRDDQYAQTKMREIGTPGETQGEFEVKDGALYYRGALYIPEGQLRSRILKQMHDNPTAGHFGQHKTMLRVTREFWWPRVREDVKQYVRGCQVCQRAKGERSAPAGLLEPLPTPGRPWEVVSIDFMTDLPKARGKTAVMVVVDLMTKMCHFIACSHAVTAEETAKLFVEHVFRLHGAPLRILSDRGRQFTSRFWRKLMSLLDVEVVFSTARHPQTNGQAERANSVLQQYLRCYVHEREKDWVDKLALAEFAYNNAEHVSTGMSPFMANYGCHPRAFPGEGEGSWSVPAAEQFVEEMAALHQQLKLNLERAKEVYKRQADRHRREGESIRVGDQVWLSTKGLPFKGGCKKLRPKRLGPFEVTQQVNPVTFRLKLPYHMKLHPVFHRSLLSPFREGRECLGQQNRTPLQPQMEERELSGHAAEILDSRWKGGRVEYLVAWEGETTEENAWVPAEEMRDEYLQEEFHRRYPRKPQPPERFWREQFGTTDEEEEFEGFPVSDEEGGGVGPKKNRSGRIGKRRERAASGEGCLNRQREKRVLSEGSLNLRQREGRGEGRALGGRWMSGN</sequence>
<dbReference type="InterPro" id="IPR023780">
    <property type="entry name" value="Chromo_domain"/>
</dbReference>
<evidence type="ECO:0000256" key="10">
    <source>
        <dbReference type="ARBA" id="ARBA00022750"/>
    </source>
</evidence>
<evidence type="ECO:0000256" key="7">
    <source>
        <dbReference type="ARBA" id="ARBA00022695"/>
    </source>
</evidence>
<keyword evidence="15" id="KW-0695">RNA-directed DNA polymerase</keyword>
<reference evidence="26" key="2">
    <citation type="submission" date="2025-08" db="UniProtKB">
        <authorList>
            <consortium name="Ensembl"/>
        </authorList>
    </citation>
    <scope>IDENTIFICATION</scope>
</reference>
<feature type="coiled-coil region" evidence="20">
    <location>
        <begin position="863"/>
        <end position="894"/>
    </location>
</feature>
<evidence type="ECO:0000259" key="23">
    <source>
        <dbReference type="PROSITE" id="PS50013"/>
    </source>
</evidence>
<keyword evidence="18" id="KW-0233">DNA recombination</keyword>
<dbReference type="InterPro" id="IPR041588">
    <property type="entry name" value="Integrase_H2C2"/>
</dbReference>
<keyword evidence="27" id="KW-1185">Reference proteome</keyword>
<dbReference type="Gene3D" id="1.10.340.70">
    <property type="match status" value="1"/>
</dbReference>
<dbReference type="Gene3D" id="2.40.50.40">
    <property type="match status" value="1"/>
</dbReference>
<dbReference type="Pfam" id="PF00385">
    <property type="entry name" value="Chromo"/>
    <property type="match status" value="1"/>
</dbReference>
<dbReference type="InterPro" id="IPR056924">
    <property type="entry name" value="SH3_Tf2-1"/>
</dbReference>
<dbReference type="Ensembl" id="ENSPMRT00000002461.1">
    <property type="protein sequence ID" value="ENSPMRP00000002315.1"/>
    <property type="gene ID" value="ENSPMRG00000001673.1"/>
</dbReference>
<keyword evidence="10" id="KW-0064">Aspartyl protease</keyword>
<keyword evidence="20" id="KW-0175">Coiled coil</keyword>
<dbReference type="GO" id="GO:0003677">
    <property type="term" value="F:DNA binding"/>
    <property type="evidence" value="ECO:0007669"/>
    <property type="project" value="UniProtKB-KW"/>
</dbReference>
<keyword evidence="22" id="KW-1133">Transmembrane helix</keyword>
<evidence type="ECO:0000256" key="18">
    <source>
        <dbReference type="ARBA" id="ARBA00023172"/>
    </source>
</evidence>
<evidence type="ECO:0000256" key="12">
    <source>
        <dbReference type="ARBA" id="ARBA00022801"/>
    </source>
</evidence>
<dbReference type="Pfam" id="PF17921">
    <property type="entry name" value="Integrase_H2C2"/>
    <property type="match status" value="1"/>
</dbReference>
<evidence type="ECO:0000256" key="9">
    <source>
        <dbReference type="ARBA" id="ARBA00022723"/>
    </source>
</evidence>
<dbReference type="FunFam" id="3.30.420.10:FF:000032">
    <property type="entry name" value="Retrovirus-related Pol polyprotein from transposon 297-like Protein"/>
    <property type="match status" value="1"/>
</dbReference>
<dbReference type="Pfam" id="PF00665">
    <property type="entry name" value="rve"/>
    <property type="match status" value="1"/>
</dbReference>
<dbReference type="CDD" id="cd09274">
    <property type="entry name" value="RNase_HI_RT_Ty3"/>
    <property type="match status" value="1"/>
</dbReference>
<dbReference type="Pfam" id="PF00078">
    <property type="entry name" value="RVT_1"/>
    <property type="match status" value="1"/>
</dbReference>
<protein>
    <recommendedName>
        <fullName evidence="19">Gypsy retrotransposon integrase-like protein 1</fullName>
        <ecNumber evidence="4">2.7.7.49</ecNumber>
        <ecNumber evidence="3">3.1.26.4</ecNumber>
    </recommendedName>
</protein>
<feature type="compositionally biased region" description="Basic residues" evidence="21">
    <location>
        <begin position="1077"/>
        <end position="1089"/>
    </location>
</feature>
<organism evidence="26 27">
    <name type="scientific">Podarcis muralis</name>
    <name type="common">Wall lizard</name>
    <name type="synonym">Lacerta muralis</name>
    <dbReference type="NCBI Taxonomy" id="64176"/>
    <lineage>
        <taxon>Eukaryota</taxon>
        <taxon>Metazoa</taxon>
        <taxon>Chordata</taxon>
        <taxon>Craniata</taxon>
        <taxon>Vertebrata</taxon>
        <taxon>Euteleostomi</taxon>
        <taxon>Lepidosauria</taxon>
        <taxon>Squamata</taxon>
        <taxon>Bifurcata</taxon>
        <taxon>Unidentata</taxon>
        <taxon>Episquamata</taxon>
        <taxon>Laterata</taxon>
        <taxon>Lacertibaenia</taxon>
        <taxon>Lacertidae</taxon>
        <taxon>Podarcis</taxon>
    </lineage>
</organism>
<evidence type="ECO:0000256" key="22">
    <source>
        <dbReference type="SAM" id="Phobius"/>
    </source>
</evidence>
<dbReference type="InterPro" id="IPR036397">
    <property type="entry name" value="RNaseH_sf"/>
</dbReference>
<dbReference type="InterPro" id="IPR050951">
    <property type="entry name" value="Retrovirus_Pol_polyprotein"/>
</dbReference>
<keyword evidence="9" id="KW-0479">Metal-binding</keyword>
<evidence type="ECO:0000256" key="4">
    <source>
        <dbReference type="ARBA" id="ARBA00012493"/>
    </source>
</evidence>
<keyword evidence="5" id="KW-0645">Protease</keyword>
<feature type="transmembrane region" description="Helical" evidence="22">
    <location>
        <begin position="12"/>
        <end position="33"/>
    </location>
</feature>